<dbReference type="InterPro" id="IPR023187">
    <property type="entry name" value="Tscrpt_reg_MarR-type_CS"/>
</dbReference>
<keyword evidence="3" id="KW-0804">Transcription</keyword>
<dbReference type="PANTHER" id="PTHR33164">
    <property type="entry name" value="TRANSCRIPTIONAL REGULATOR, MARR FAMILY"/>
    <property type="match status" value="1"/>
</dbReference>
<dbReference type="PANTHER" id="PTHR33164:SF43">
    <property type="entry name" value="HTH-TYPE TRANSCRIPTIONAL REPRESSOR YETL"/>
    <property type="match status" value="1"/>
</dbReference>
<dbReference type="EMBL" id="JAVREJ010000022">
    <property type="protein sequence ID" value="MDT0352843.1"/>
    <property type="molecule type" value="Genomic_DNA"/>
</dbReference>
<feature type="domain" description="HTH marR-type" evidence="4">
    <location>
        <begin position="6"/>
        <end position="140"/>
    </location>
</feature>
<dbReference type="Gene3D" id="1.10.10.10">
    <property type="entry name" value="Winged helix-like DNA-binding domain superfamily/Winged helix DNA-binding domain"/>
    <property type="match status" value="1"/>
</dbReference>
<keyword evidence="1" id="KW-0805">Transcription regulation</keyword>
<evidence type="ECO:0000313" key="6">
    <source>
        <dbReference type="Proteomes" id="UP001183202"/>
    </source>
</evidence>
<keyword evidence="6" id="KW-1185">Reference proteome</keyword>
<sequence length="154" mass="16534">MNGSSAVPLARLLAMAYRLLVDDLHRELAARGWADVRVAFGFMLLALRDGAASPRTLVATLGTSKQAVSKLAEAMVEAGLVERIADPTDGRALNLQLTERGHALLGDVEEIYRDLEAEWGRTLGGNGVESLRRDLDTVIRAAHDGALPPVRPSP</sequence>
<dbReference type="InterPro" id="IPR036388">
    <property type="entry name" value="WH-like_DNA-bd_sf"/>
</dbReference>
<dbReference type="PROSITE" id="PS01117">
    <property type="entry name" value="HTH_MARR_1"/>
    <property type="match status" value="1"/>
</dbReference>
<evidence type="ECO:0000259" key="4">
    <source>
        <dbReference type="PROSITE" id="PS50995"/>
    </source>
</evidence>
<dbReference type="SUPFAM" id="SSF46785">
    <property type="entry name" value="Winged helix' DNA-binding domain"/>
    <property type="match status" value="1"/>
</dbReference>
<dbReference type="RefSeq" id="WP_311559349.1">
    <property type="nucleotide sequence ID" value="NZ_JAVREJ010000022.1"/>
</dbReference>
<dbReference type="InterPro" id="IPR036390">
    <property type="entry name" value="WH_DNA-bd_sf"/>
</dbReference>
<protein>
    <submittedName>
        <fullName evidence="5">MarR family transcriptional regulator</fullName>
    </submittedName>
</protein>
<evidence type="ECO:0000256" key="2">
    <source>
        <dbReference type="ARBA" id="ARBA00023125"/>
    </source>
</evidence>
<keyword evidence="2" id="KW-0238">DNA-binding</keyword>
<dbReference type="InterPro" id="IPR039422">
    <property type="entry name" value="MarR/SlyA-like"/>
</dbReference>
<evidence type="ECO:0000256" key="1">
    <source>
        <dbReference type="ARBA" id="ARBA00023015"/>
    </source>
</evidence>
<evidence type="ECO:0000313" key="5">
    <source>
        <dbReference type="EMBL" id="MDT0352843.1"/>
    </source>
</evidence>
<dbReference type="Pfam" id="PF12802">
    <property type="entry name" value="MarR_2"/>
    <property type="match status" value="1"/>
</dbReference>
<organism evidence="5 6">
    <name type="scientific">Pseudonocardia charpentierae</name>
    <dbReference type="NCBI Taxonomy" id="3075545"/>
    <lineage>
        <taxon>Bacteria</taxon>
        <taxon>Bacillati</taxon>
        <taxon>Actinomycetota</taxon>
        <taxon>Actinomycetes</taxon>
        <taxon>Pseudonocardiales</taxon>
        <taxon>Pseudonocardiaceae</taxon>
        <taxon>Pseudonocardia</taxon>
    </lineage>
</organism>
<dbReference type="InterPro" id="IPR000835">
    <property type="entry name" value="HTH_MarR-typ"/>
</dbReference>
<evidence type="ECO:0000256" key="3">
    <source>
        <dbReference type="ARBA" id="ARBA00023163"/>
    </source>
</evidence>
<dbReference type="SMART" id="SM00347">
    <property type="entry name" value="HTH_MARR"/>
    <property type="match status" value="1"/>
</dbReference>
<dbReference type="PROSITE" id="PS50995">
    <property type="entry name" value="HTH_MARR_2"/>
    <property type="match status" value="1"/>
</dbReference>
<gene>
    <name evidence="5" type="ORF">RM445_25300</name>
</gene>
<proteinExistence type="predicted"/>
<comment type="caution">
    <text evidence="5">The sequence shown here is derived from an EMBL/GenBank/DDBJ whole genome shotgun (WGS) entry which is preliminary data.</text>
</comment>
<dbReference type="Proteomes" id="UP001183202">
    <property type="component" value="Unassembled WGS sequence"/>
</dbReference>
<reference evidence="6" key="1">
    <citation type="submission" date="2023-07" db="EMBL/GenBank/DDBJ databases">
        <title>30 novel species of actinomycetes from the DSMZ collection.</title>
        <authorList>
            <person name="Nouioui I."/>
        </authorList>
    </citation>
    <scope>NUCLEOTIDE SEQUENCE [LARGE SCALE GENOMIC DNA]</scope>
    <source>
        <strain evidence="6">DSM 45834</strain>
    </source>
</reference>
<name>A0ABU2NH86_9PSEU</name>
<accession>A0ABU2NH86</accession>
<dbReference type="PRINTS" id="PR00598">
    <property type="entry name" value="HTHMARR"/>
</dbReference>